<evidence type="ECO:0000313" key="2">
    <source>
        <dbReference type="Proteomes" id="UP000245634"/>
    </source>
</evidence>
<protein>
    <submittedName>
        <fullName evidence="1">Uncharacterized protein</fullName>
    </submittedName>
</protein>
<sequence>MVYEERYGDRVTCPHCEAKGAHFDEIPVAEGAFEAVLWQAGICPRCHRAVLFKRVRDFGETTSLWLADHRVEPIRRYVIFPEAGTRRVLWRMFVEDPVHTFLARQGFYDRYLHFVRPSTWTKNKYRRNPTSDPAIGLSPHRS</sequence>
<keyword evidence="2" id="KW-1185">Reference proteome</keyword>
<dbReference type="RefSeq" id="WP_109690062.1">
    <property type="nucleotide sequence ID" value="NZ_QGGL01000012.1"/>
</dbReference>
<dbReference type="AlphaFoldDB" id="A0A316D6N7"/>
<proteinExistence type="predicted"/>
<dbReference type="OrthoDB" id="2381644at2"/>
<dbReference type="EMBL" id="QGGL01000012">
    <property type="protein sequence ID" value="PWK10333.1"/>
    <property type="molecule type" value="Genomic_DNA"/>
</dbReference>
<evidence type="ECO:0000313" key="1">
    <source>
        <dbReference type="EMBL" id="PWK10333.1"/>
    </source>
</evidence>
<comment type="caution">
    <text evidence="1">The sequence shown here is derived from an EMBL/GenBank/DDBJ whole genome shotgun (WGS) entry which is preliminary data.</text>
</comment>
<gene>
    <name evidence="1" type="ORF">C7459_112155</name>
</gene>
<reference evidence="1 2" key="1">
    <citation type="submission" date="2018-05" db="EMBL/GenBank/DDBJ databases">
        <title>Genomic Encyclopedia of Type Strains, Phase IV (KMG-IV): sequencing the most valuable type-strain genomes for metagenomic binning, comparative biology and taxonomic classification.</title>
        <authorList>
            <person name="Goeker M."/>
        </authorList>
    </citation>
    <scope>NUCLEOTIDE SEQUENCE [LARGE SCALE GENOMIC DNA]</scope>
    <source>
        <strain evidence="1 2">DSM 18773</strain>
    </source>
</reference>
<organism evidence="1 2">
    <name type="scientific">Tumebacillus permanentifrigoris</name>
    <dbReference type="NCBI Taxonomy" id="378543"/>
    <lineage>
        <taxon>Bacteria</taxon>
        <taxon>Bacillati</taxon>
        <taxon>Bacillota</taxon>
        <taxon>Bacilli</taxon>
        <taxon>Bacillales</taxon>
        <taxon>Alicyclobacillaceae</taxon>
        <taxon>Tumebacillus</taxon>
    </lineage>
</organism>
<accession>A0A316D6N7</accession>
<name>A0A316D6N7_9BACL</name>
<dbReference type="Proteomes" id="UP000245634">
    <property type="component" value="Unassembled WGS sequence"/>
</dbReference>